<proteinExistence type="predicted"/>
<evidence type="ECO:0000313" key="3">
    <source>
        <dbReference type="Proteomes" id="UP000288805"/>
    </source>
</evidence>
<protein>
    <recommendedName>
        <fullName evidence="1">NuBaID C-terminal domain-containing protein</fullName>
    </recommendedName>
</protein>
<name>A0A438IX88_VITVI</name>
<feature type="domain" description="NuBaID C-terminal" evidence="1">
    <location>
        <begin position="17"/>
        <end position="42"/>
    </location>
</feature>
<sequence>MAPAKDPKQLPLDKAMEFDPIRQHRHFCPWIASAGSAAPGWKQTLSALQRGKEFSPYSPSKLPSLSMIEVDDPIASIRKLFASPSAKRMKLTHGSS</sequence>
<comment type="caution">
    <text evidence="2">The sequence shown here is derived from an EMBL/GenBank/DDBJ whole genome shotgun (WGS) entry which is preliminary data.</text>
</comment>
<dbReference type="Proteomes" id="UP000288805">
    <property type="component" value="Unassembled WGS sequence"/>
</dbReference>
<reference evidence="2 3" key="1">
    <citation type="journal article" date="2018" name="PLoS Genet.">
        <title>Population sequencing reveals clonal diversity and ancestral inbreeding in the grapevine cultivar Chardonnay.</title>
        <authorList>
            <person name="Roach M.J."/>
            <person name="Johnson D.L."/>
            <person name="Bohlmann J."/>
            <person name="van Vuuren H.J."/>
            <person name="Jones S.J."/>
            <person name="Pretorius I.S."/>
            <person name="Schmidt S.A."/>
            <person name="Borneman A.R."/>
        </authorList>
    </citation>
    <scope>NUCLEOTIDE SEQUENCE [LARGE SCALE GENOMIC DNA]</scope>
    <source>
        <strain evidence="3">cv. Chardonnay</strain>
        <tissue evidence="2">Leaf</tissue>
    </source>
</reference>
<dbReference type="Pfam" id="PF08600">
    <property type="entry name" value="NuBaID_C"/>
    <property type="match status" value="1"/>
</dbReference>
<accession>A0A438IX88</accession>
<gene>
    <name evidence="2" type="ORF">CK203_031362</name>
</gene>
<dbReference type="AlphaFoldDB" id="A0A438IX88"/>
<dbReference type="PANTHER" id="PTHR15835:SF6">
    <property type="entry name" value="ZINC FINGER C3HC-TYPE PROTEIN 1"/>
    <property type="match status" value="1"/>
</dbReference>
<dbReference type="PANTHER" id="PTHR15835">
    <property type="entry name" value="NUCLEAR-INTERACTING PARTNER OF ALK"/>
    <property type="match status" value="1"/>
</dbReference>
<evidence type="ECO:0000259" key="1">
    <source>
        <dbReference type="Pfam" id="PF08600"/>
    </source>
</evidence>
<dbReference type="InterPro" id="IPR013909">
    <property type="entry name" value="NuBaID_C"/>
</dbReference>
<evidence type="ECO:0000313" key="2">
    <source>
        <dbReference type="EMBL" id="RVX01318.1"/>
    </source>
</evidence>
<dbReference type="GO" id="GO:0008270">
    <property type="term" value="F:zinc ion binding"/>
    <property type="evidence" value="ECO:0007669"/>
    <property type="project" value="InterPro"/>
</dbReference>
<dbReference type="EMBL" id="QGNW01000076">
    <property type="protein sequence ID" value="RVX01318.1"/>
    <property type="molecule type" value="Genomic_DNA"/>
</dbReference>
<organism evidence="2 3">
    <name type="scientific">Vitis vinifera</name>
    <name type="common">Grape</name>
    <dbReference type="NCBI Taxonomy" id="29760"/>
    <lineage>
        <taxon>Eukaryota</taxon>
        <taxon>Viridiplantae</taxon>
        <taxon>Streptophyta</taxon>
        <taxon>Embryophyta</taxon>
        <taxon>Tracheophyta</taxon>
        <taxon>Spermatophyta</taxon>
        <taxon>Magnoliopsida</taxon>
        <taxon>eudicotyledons</taxon>
        <taxon>Gunneridae</taxon>
        <taxon>Pentapetalae</taxon>
        <taxon>rosids</taxon>
        <taxon>Vitales</taxon>
        <taxon>Vitaceae</taxon>
        <taxon>Viteae</taxon>
        <taxon>Vitis</taxon>
    </lineage>
</organism>
<dbReference type="OrthoDB" id="614844at2759"/>